<reference evidence="1" key="1">
    <citation type="journal article" date="2022" name="Front. Microbiol.">
        <title>Mirubactin C rescues the lethal effect of cell wall biosynthesis mutations in Bacillus subtilis.</title>
        <authorList>
            <person name="Kepplinger B."/>
            <person name="Wen X."/>
            <person name="Tyler A.R."/>
            <person name="Kim B.Y."/>
            <person name="Brown J."/>
            <person name="Banks P."/>
            <person name="Dashti Y."/>
            <person name="Mackenzie E.S."/>
            <person name="Wills C."/>
            <person name="Kawai Y."/>
            <person name="Waldron K.J."/>
            <person name="Allenby N.E.E."/>
            <person name="Wu L.J."/>
            <person name="Hall M.J."/>
            <person name="Errington J."/>
        </authorList>
    </citation>
    <scope>NUCLEOTIDE SEQUENCE</scope>
    <source>
        <strain evidence="1">MDA8-470</strain>
    </source>
</reference>
<dbReference type="InterPro" id="IPR036388">
    <property type="entry name" value="WH-like_DNA-bd_sf"/>
</dbReference>
<dbReference type="SUPFAM" id="SSF46785">
    <property type="entry name" value="Winged helix' DNA-binding domain"/>
    <property type="match status" value="1"/>
</dbReference>
<dbReference type="EMBL" id="CP098740">
    <property type="protein sequence ID" value="UZK53193.1"/>
    <property type="molecule type" value="Genomic_DNA"/>
</dbReference>
<sequence>MSTASTVNGQVIGMAHYATRALAERLLPPGTTFFHALALNAVEAAGGTVARRALIERLTGAVKLGVPAAEATVAELASAALLEERPGGLLALTPAGDALIQSYKAGVAGLAAGLYGDLPAEDLAAAGRVLTEVTARADAMLAAG</sequence>
<proteinExistence type="predicted"/>
<protein>
    <recommendedName>
        <fullName evidence="3">MarR family transcriptional regulator</fullName>
    </recommendedName>
</protein>
<name>A0ABY6PLW3_9ACTN</name>
<evidence type="ECO:0000313" key="1">
    <source>
        <dbReference type="EMBL" id="UZK53193.1"/>
    </source>
</evidence>
<dbReference type="InterPro" id="IPR036390">
    <property type="entry name" value="WH_DNA-bd_sf"/>
</dbReference>
<evidence type="ECO:0008006" key="3">
    <source>
        <dbReference type="Google" id="ProtNLM"/>
    </source>
</evidence>
<organism evidence="1 2">
    <name type="scientific">Streptomyces drozdowiczii</name>
    <dbReference type="NCBI Taxonomy" id="202862"/>
    <lineage>
        <taxon>Bacteria</taxon>
        <taxon>Bacillati</taxon>
        <taxon>Actinomycetota</taxon>
        <taxon>Actinomycetes</taxon>
        <taxon>Kitasatosporales</taxon>
        <taxon>Streptomycetaceae</taxon>
        <taxon>Streptomyces</taxon>
    </lineage>
</organism>
<keyword evidence="2" id="KW-1185">Reference proteome</keyword>
<dbReference type="Proteomes" id="UP001164963">
    <property type="component" value="Chromosome"/>
</dbReference>
<gene>
    <name evidence="1" type="ORF">NEH16_02785</name>
</gene>
<evidence type="ECO:0000313" key="2">
    <source>
        <dbReference type="Proteomes" id="UP001164963"/>
    </source>
</evidence>
<dbReference type="Gene3D" id="1.10.10.10">
    <property type="entry name" value="Winged helix-like DNA-binding domain superfamily/Winged helix DNA-binding domain"/>
    <property type="match status" value="1"/>
</dbReference>
<accession>A0ABY6PLW3</accession>
<dbReference type="RefSeq" id="WP_265538903.1">
    <property type="nucleotide sequence ID" value="NZ_CP098740.1"/>
</dbReference>